<dbReference type="eggNOG" id="COG0604">
    <property type="taxonomic scope" value="Bacteria"/>
</dbReference>
<dbReference type="InterPro" id="IPR013154">
    <property type="entry name" value="ADH-like_N"/>
</dbReference>
<organism evidence="2 3">
    <name type="scientific">Catenulispora acidiphila (strain DSM 44928 / JCM 14897 / NBRC 102108 / NRRL B-24433 / ID139908)</name>
    <dbReference type="NCBI Taxonomy" id="479433"/>
    <lineage>
        <taxon>Bacteria</taxon>
        <taxon>Bacillati</taxon>
        <taxon>Actinomycetota</taxon>
        <taxon>Actinomycetes</taxon>
        <taxon>Catenulisporales</taxon>
        <taxon>Catenulisporaceae</taxon>
        <taxon>Catenulispora</taxon>
    </lineage>
</organism>
<dbReference type="STRING" id="479433.Caci_8677"/>
<proteinExistence type="predicted"/>
<dbReference type="InterPro" id="IPR052711">
    <property type="entry name" value="Zinc_ADH-like"/>
</dbReference>
<name>C7Q0F9_CATAD</name>
<dbReference type="CDD" id="cd08276">
    <property type="entry name" value="MDR7"/>
    <property type="match status" value="1"/>
</dbReference>
<dbReference type="InterPro" id="IPR020843">
    <property type="entry name" value="ER"/>
</dbReference>
<accession>C7Q0F9</accession>
<protein>
    <submittedName>
        <fullName evidence="2">Alcohol dehydrogenase zinc-binding domain protein</fullName>
    </submittedName>
</protein>
<dbReference type="InParanoid" id="C7Q0F9"/>
<evidence type="ECO:0000259" key="1">
    <source>
        <dbReference type="SMART" id="SM00829"/>
    </source>
</evidence>
<keyword evidence="3" id="KW-1185">Reference proteome</keyword>
<gene>
    <name evidence="2" type="ordered locus">Caci_8677</name>
</gene>
<dbReference type="InterPro" id="IPR013149">
    <property type="entry name" value="ADH-like_C"/>
</dbReference>
<dbReference type="Gene3D" id="3.40.50.720">
    <property type="entry name" value="NAD(P)-binding Rossmann-like Domain"/>
    <property type="match status" value="1"/>
</dbReference>
<dbReference type="SUPFAM" id="SSF50129">
    <property type="entry name" value="GroES-like"/>
    <property type="match status" value="1"/>
</dbReference>
<dbReference type="AlphaFoldDB" id="C7Q0F9"/>
<dbReference type="Gene3D" id="3.90.180.10">
    <property type="entry name" value="Medium-chain alcohol dehydrogenases, catalytic domain"/>
    <property type="match status" value="1"/>
</dbReference>
<evidence type="ECO:0000313" key="2">
    <source>
        <dbReference type="EMBL" id="ACU77492.1"/>
    </source>
</evidence>
<dbReference type="RefSeq" id="WP_015797216.1">
    <property type="nucleotide sequence ID" value="NC_013131.1"/>
</dbReference>
<dbReference type="SMART" id="SM00829">
    <property type="entry name" value="PKS_ER"/>
    <property type="match status" value="1"/>
</dbReference>
<dbReference type="OrthoDB" id="3175656at2"/>
<sequence length="338" mass="35727">MRTYRLPGSGSLDDLTLATEDVPTPGPGQLLVKTRAASINRRDLLITAGRYPLPARAGVVPLSDGAGEVVGVGDAVSRFAVGDRITASYWPRWISGPLRAEVVDQLGCTVDGWLTEYALIDEAAAVLIPDHLSWAEAAALPCAGVTAWNALTRPGTLTAGQTVLVLGTGDVSLFAAQLAKAMGCRVIGTTSSAAKAERLRAVGVDDVVDYAATPEWSKEVRALTGGAGVDLVVETQGPATFGQSLRAASTYAQICLLWVVSAQPEVLTITEDDLSGSLATIRREFVGNRMELEALCRAVAAHQIRPVVDREFGFDDAIDAYRSYRDEGSFGKVVVRVA</sequence>
<dbReference type="PANTHER" id="PTHR45033">
    <property type="match status" value="1"/>
</dbReference>
<dbReference type="Pfam" id="PF00107">
    <property type="entry name" value="ADH_zinc_N"/>
    <property type="match status" value="1"/>
</dbReference>
<dbReference type="InterPro" id="IPR036291">
    <property type="entry name" value="NAD(P)-bd_dom_sf"/>
</dbReference>
<reference evidence="2 3" key="1">
    <citation type="journal article" date="2009" name="Stand. Genomic Sci.">
        <title>Complete genome sequence of Catenulispora acidiphila type strain (ID 139908).</title>
        <authorList>
            <person name="Copeland A."/>
            <person name="Lapidus A."/>
            <person name="Glavina Del Rio T."/>
            <person name="Nolan M."/>
            <person name="Lucas S."/>
            <person name="Chen F."/>
            <person name="Tice H."/>
            <person name="Cheng J.F."/>
            <person name="Bruce D."/>
            <person name="Goodwin L."/>
            <person name="Pitluck S."/>
            <person name="Mikhailova N."/>
            <person name="Pati A."/>
            <person name="Ivanova N."/>
            <person name="Mavromatis K."/>
            <person name="Chen A."/>
            <person name="Palaniappan K."/>
            <person name="Chain P."/>
            <person name="Land M."/>
            <person name="Hauser L."/>
            <person name="Chang Y.J."/>
            <person name="Jeffries C.D."/>
            <person name="Chertkov O."/>
            <person name="Brettin T."/>
            <person name="Detter J.C."/>
            <person name="Han C."/>
            <person name="Ali Z."/>
            <person name="Tindall B.J."/>
            <person name="Goker M."/>
            <person name="Bristow J."/>
            <person name="Eisen J.A."/>
            <person name="Markowitz V."/>
            <person name="Hugenholtz P."/>
            <person name="Kyrpides N.C."/>
            <person name="Klenk H.P."/>
        </authorList>
    </citation>
    <scope>NUCLEOTIDE SEQUENCE [LARGE SCALE GENOMIC DNA]</scope>
    <source>
        <strain evidence="3">DSM 44928 / JCM 14897 / NBRC 102108 / NRRL B-24433 / ID139908</strain>
    </source>
</reference>
<feature type="domain" description="Enoyl reductase (ER)" evidence="1">
    <location>
        <begin position="10"/>
        <end position="335"/>
    </location>
</feature>
<dbReference type="KEGG" id="cai:Caci_8677"/>
<dbReference type="Pfam" id="PF08240">
    <property type="entry name" value="ADH_N"/>
    <property type="match status" value="1"/>
</dbReference>
<dbReference type="GO" id="GO:0016491">
    <property type="term" value="F:oxidoreductase activity"/>
    <property type="evidence" value="ECO:0007669"/>
    <property type="project" value="InterPro"/>
</dbReference>
<dbReference type="PANTHER" id="PTHR45033:SF2">
    <property type="entry name" value="ZINC-TYPE ALCOHOL DEHYDROGENASE-LIKE PROTEIN C1773.06C"/>
    <property type="match status" value="1"/>
</dbReference>
<dbReference type="SUPFAM" id="SSF51735">
    <property type="entry name" value="NAD(P)-binding Rossmann-fold domains"/>
    <property type="match status" value="1"/>
</dbReference>
<evidence type="ECO:0000313" key="3">
    <source>
        <dbReference type="Proteomes" id="UP000000851"/>
    </source>
</evidence>
<dbReference type="HOGENOM" id="CLU_026673_3_4_11"/>
<dbReference type="InterPro" id="IPR011032">
    <property type="entry name" value="GroES-like_sf"/>
</dbReference>
<dbReference type="EMBL" id="CP001700">
    <property type="protein sequence ID" value="ACU77492.1"/>
    <property type="molecule type" value="Genomic_DNA"/>
</dbReference>
<dbReference type="Proteomes" id="UP000000851">
    <property type="component" value="Chromosome"/>
</dbReference>